<dbReference type="InterPro" id="IPR036465">
    <property type="entry name" value="vWFA_dom_sf"/>
</dbReference>
<dbReference type="PROSITE" id="PS51468">
    <property type="entry name" value="VIT"/>
    <property type="match status" value="1"/>
</dbReference>
<sequence length="952" mass="105143">MLALADRIAVIDVCRLRSPIKCEQSISVKTTMAFPCGVYYEHRQQYCVEQKWLPLISLSAHASICQNSSRLTLKQSFSNSSKEAISEAAYSFPIYEAAAIVDFTCKIGDRIIRGVVREKNQASKIYETAKEEGQQAALMVYNTPDVWSTKISNIPALGKVEVEITVISELKHDAQVDGIRFTLPTNVAPRYGQEPENLPPGISDDSRGIDITCAVTTAYSITSLQSPSHPIAVGMGTHNMKGTLSEEEFDLCKGYVTLSQRETALDKDFVLLIVSEGAGEPHAILENHPTIPNSRALLISLVPKFNLPRIKPEIIFIADRSGSMWWQIPQLKNALTVFLKSLPVGVKFNICSFGSNYKFLWPKSKPYDQDNLNTALQHVETFAADFGGTEMFPPIEAAFKNRFQDLETEILVLTDGAIWNTEPLFKLIQEQCESSAVRLFSLGIGDGVSHALVEGLARAGRGYAQIVGNQDKLDVKVVQMLKAALGTHVNGYNLVFPDDLVPVTGESSELNDDGGVEFVEPEERLKVEKIPSGLDEKEKEKKIITLYDPAADTSLKISPEERFSHLPSFQPPCKIQTPYQTPALYMFSRANVYTLLSGSGSSPRSVILRGTTVSGLDLELVIQVKNVGDGTTVHQLAARKLMKELEEGGSYLHSGKFGANPKEESKFMDWIEREAVRVGTTYGVAGKWTSFVAVDNVDGLETQIESRNQYRGFTRRCSPAAYTLVCSKAREINEERSLSTKYRATKNKNKRNSRQNLWTGVSESSARLMGFLGGLFSSAPAVASPPPDEPSSSALAAPIHGSEACEKTEKSCDNREGRESDATGDAVSQTYTLLKMQEFDGSYPKGSGKWAFSLTTSFKSWIRQENEKWAEVLRNVSDELLNKLLASAVALCIFHQDLVEVKDLWDMVKEKTDNWGMESVGEVAWNALKGWVDQQSGSASSLDKQSFWNGSL</sequence>
<name>A0ABD3GLS5_9MARC</name>
<dbReference type="SUPFAM" id="SSF53300">
    <property type="entry name" value="vWA-like"/>
    <property type="match status" value="1"/>
</dbReference>
<dbReference type="InterPro" id="IPR013694">
    <property type="entry name" value="VIT"/>
</dbReference>
<evidence type="ECO:0000313" key="4">
    <source>
        <dbReference type="EMBL" id="KAL3678821.1"/>
    </source>
</evidence>
<dbReference type="InterPro" id="IPR002035">
    <property type="entry name" value="VWF_A"/>
</dbReference>
<dbReference type="Gene3D" id="3.40.50.410">
    <property type="entry name" value="von Willebrand factor, type A domain"/>
    <property type="match status" value="1"/>
</dbReference>
<evidence type="ECO:0000313" key="5">
    <source>
        <dbReference type="Proteomes" id="UP001633002"/>
    </source>
</evidence>
<dbReference type="Pfam" id="PF08487">
    <property type="entry name" value="VIT"/>
    <property type="match status" value="1"/>
</dbReference>
<dbReference type="EMBL" id="JBJQOH010000007">
    <property type="protein sequence ID" value="KAL3678821.1"/>
    <property type="molecule type" value="Genomic_DNA"/>
</dbReference>
<evidence type="ECO:0000259" key="2">
    <source>
        <dbReference type="PROSITE" id="PS50234"/>
    </source>
</evidence>
<dbReference type="SMART" id="SM00609">
    <property type="entry name" value="VIT"/>
    <property type="match status" value="1"/>
</dbReference>
<comment type="caution">
    <text evidence="4">The sequence shown here is derived from an EMBL/GenBank/DDBJ whole genome shotgun (WGS) entry which is preliminary data.</text>
</comment>
<feature type="compositionally biased region" description="Basic and acidic residues" evidence="1">
    <location>
        <begin position="803"/>
        <end position="821"/>
    </location>
</feature>
<feature type="region of interest" description="Disordered" evidence="1">
    <location>
        <begin position="782"/>
        <end position="824"/>
    </location>
</feature>
<dbReference type="Proteomes" id="UP001633002">
    <property type="component" value="Unassembled WGS sequence"/>
</dbReference>
<proteinExistence type="predicted"/>
<protein>
    <submittedName>
        <fullName evidence="4">Uncharacterized protein</fullName>
    </submittedName>
</protein>
<dbReference type="PROSITE" id="PS50234">
    <property type="entry name" value="VWFA"/>
    <property type="match status" value="1"/>
</dbReference>
<dbReference type="PANTHER" id="PTHR45737">
    <property type="entry name" value="VON WILLEBRAND FACTOR A DOMAIN-CONTAINING PROTEIN 5A"/>
    <property type="match status" value="1"/>
</dbReference>
<dbReference type="AlphaFoldDB" id="A0ABD3GLS5"/>
<gene>
    <name evidence="4" type="ORF">R1sor_021777</name>
</gene>
<feature type="domain" description="VWFA" evidence="2">
    <location>
        <begin position="313"/>
        <end position="481"/>
    </location>
</feature>
<dbReference type="Pfam" id="PF13768">
    <property type="entry name" value="VWA_3"/>
    <property type="match status" value="1"/>
</dbReference>
<feature type="domain" description="VIT" evidence="3">
    <location>
        <begin position="39"/>
        <end position="168"/>
    </location>
</feature>
<keyword evidence="5" id="KW-1185">Reference proteome</keyword>
<evidence type="ECO:0000256" key="1">
    <source>
        <dbReference type="SAM" id="MobiDB-lite"/>
    </source>
</evidence>
<accession>A0ABD3GLS5</accession>
<evidence type="ECO:0000259" key="3">
    <source>
        <dbReference type="PROSITE" id="PS51468"/>
    </source>
</evidence>
<organism evidence="4 5">
    <name type="scientific">Riccia sorocarpa</name>
    <dbReference type="NCBI Taxonomy" id="122646"/>
    <lineage>
        <taxon>Eukaryota</taxon>
        <taxon>Viridiplantae</taxon>
        <taxon>Streptophyta</taxon>
        <taxon>Embryophyta</taxon>
        <taxon>Marchantiophyta</taxon>
        <taxon>Marchantiopsida</taxon>
        <taxon>Marchantiidae</taxon>
        <taxon>Marchantiales</taxon>
        <taxon>Ricciaceae</taxon>
        <taxon>Riccia</taxon>
    </lineage>
</organism>
<dbReference type="SMART" id="SM00327">
    <property type="entry name" value="VWA"/>
    <property type="match status" value="1"/>
</dbReference>
<reference evidence="4 5" key="1">
    <citation type="submission" date="2024-09" db="EMBL/GenBank/DDBJ databases">
        <title>Chromosome-scale assembly of Riccia sorocarpa.</title>
        <authorList>
            <person name="Paukszto L."/>
        </authorList>
    </citation>
    <scope>NUCLEOTIDE SEQUENCE [LARGE SCALE GENOMIC DNA]</scope>
    <source>
        <strain evidence="4">LP-2024</strain>
        <tissue evidence="4">Aerial parts of the thallus</tissue>
    </source>
</reference>
<dbReference type="PANTHER" id="PTHR45737:SF6">
    <property type="entry name" value="VON WILLEBRAND FACTOR A DOMAIN-CONTAINING PROTEIN 5A"/>
    <property type="match status" value="1"/>
</dbReference>